<dbReference type="InterPro" id="IPR051357">
    <property type="entry name" value="H3K9_HMTase_SUVAR3-9"/>
</dbReference>
<dbReference type="GO" id="GO:0005694">
    <property type="term" value="C:chromosome"/>
    <property type="evidence" value="ECO:0007669"/>
    <property type="project" value="UniProtKB-SubCell"/>
</dbReference>
<dbReference type="GO" id="GO:0005634">
    <property type="term" value="C:nucleus"/>
    <property type="evidence" value="ECO:0007669"/>
    <property type="project" value="UniProtKB-SubCell"/>
</dbReference>
<feature type="region of interest" description="Disordered" evidence="4">
    <location>
        <begin position="520"/>
        <end position="539"/>
    </location>
</feature>
<accession>A0A0D2MS08</accession>
<dbReference type="EC" id="2.1.1.43" evidence="6"/>
<dbReference type="STRING" id="145388.A0A0D2MS08"/>
<evidence type="ECO:0000256" key="4">
    <source>
        <dbReference type="SAM" id="MobiDB-lite"/>
    </source>
</evidence>
<dbReference type="Gene3D" id="2.30.280.10">
    <property type="entry name" value="SRA-YDG"/>
    <property type="match status" value="1"/>
</dbReference>
<dbReference type="GO" id="GO:0042054">
    <property type="term" value="F:histone methyltransferase activity"/>
    <property type="evidence" value="ECO:0007669"/>
    <property type="project" value="TreeGrafter"/>
</dbReference>
<sequence length="539" mass="57079">MAGAARFKVQYDDGDEEELSMREVKPLLQERAGAAAAAGDEDAAGGDKRDPLTQKPTSHAGSKPVAKRPRRPSAGPAAAAQGGRRPHTKQAAAAPAADARRHNTNAPPAGLGISEELAAAVFGQDAPEWQVDGDDLETLSFDSEEALKKHLQANEKVHPEGQEPYRALGLPVCLDEGGGGGEAAARAVQVAHDHFYREWRLAVTTENERVAREQRRRDDEDEALRAEGKRPPPRKALSRRPDRVAESSMLGRVAGKEPRAVNQQHLFGHVPGIPVGFKAFLRSEALVVGLHRSPLAGIVAVPANEVSGGVGTGRGASGGGRAAQVKRATGGKLEVAVVCSVVVSGSYEDDSDGIDELVYTGAGGNDLLGNRRQEADQHLCGSNRALLANIALGVPVRVTRKNLDSGSFAGAIFVYDGLYSVVGVKGRKGVEARATPVSYCKSKGRGGHVVWRYLLKRRGGQPESISKPINFGQGFGGGVISAAPDASLRNRPNVVCRDLSKGLERLPVVVVNEVDRELPPGLDPREDAEWIVDDKPEAG</sequence>
<keyword evidence="7" id="KW-1185">Reference proteome</keyword>
<dbReference type="RefSeq" id="XP_013896375.1">
    <property type="nucleotide sequence ID" value="XM_014040921.1"/>
</dbReference>
<dbReference type="Pfam" id="PF02182">
    <property type="entry name" value="SAD_SRA"/>
    <property type="match status" value="1"/>
</dbReference>
<dbReference type="GeneID" id="25727786"/>
<feature type="region of interest" description="Disordered" evidence="4">
    <location>
        <begin position="207"/>
        <end position="256"/>
    </location>
</feature>
<dbReference type="PROSITE" id="PS51015">
    <property type="entry name" value="YDG"/>
    <property type="match status" value="1"/>
</dbReference>
<dbReference type="KEGG" id="mng:MNEG_10607"/>
<dbReference type="Proteomes" id="UP000054498">
    <property type="component" value="Unassembled WGS sequence"/>
</dbReference>
<organism evidence="6 7">
    <name type="scientific">Monoraphidium neglectum</name>
    <dbReference type="NCBI Taxonomy" id="145388"/>
    <lineage>
        <taxon>Eukaryota</taxon>
        <taxon>Viridiplantae</taxon>
        <taxon>Chlorophyta</taxon>
        <taxon>core chlorophytes</taxon>
        <taxon>Chlorophyceae</taxon>
        <taxon>CS clade</taxon>
        <taxon>Sphaeropleales</taxon>
        <taxon>Selenastraceae</taxon>
        <taxon>Monoraphidium</taxon>
    </lineage>
</organism>
<dbReference type="OrthoDB" id="543747at2759"/>
<feature type="compositionally biased region" description="Low complexity" evidence="4">
    <location>
        <begin position="72"/>
        <end position="83"/>
    </location>
</feature>
<keyword evidence="6" id="KW-0489">Methyltransferase</keyword>
<dbReference type="SUPFAM" id="SSF88697">
    <property type="entry name" value="PUA domain-like"/>
    <property type="match status" value="1"/>
</dbReference>
<evidence type="ECO:0000256" key="2">
    <source>
        <dbReference type="ARBA" id="ARBA00023242"/>
    </source>
</evidence>
<proteinExistence type="predicted"/>
<gene>
    <name evidence="6" type="ORF">MNEG_10607</name>
</gene>
<feature type="region of interest" description="Disordered" evidence="4">
    <location>
        <begin position="1"/>
        <end position="112"/>
    </location>
</feature>
<dbReference type="GO" id="GO:0003690">
    <property type="term" value="F:double-stranded DNA binding"/>
    <property type="evidence" value="ECO:0007669"/>
    <property type="project" value="TreeGrafter"/>
</dbReference>
<evidence type="ECO:0000259" key="5">
    <source>
        <dbReference type="PROSITE" id="PS51015"/>
    </source>
</evidence>
<protein>
    <submittedName>
        <fullName evidence="6">Putative Histone-lysine N-methyltransferase, H3 lysine-9 specific SUVH4</fullName>
        <ecNumber evidence="6">2.1.1.43</ecNumber>
    </submittedName>
</protein>
<reference evidence="6 7" key="1">
    <citation type="journal article" date="2013" name="BMC Genomics">
        <title>Reconstruction of the lipid metabolism for the microalga Monoraphidium neglectum from its genome sequence reveals characteristics suitable for biofuel production.</title>
        <authorList>
            <person name="Bogen C."/>
            <person name="Al-Dilaimi A."/>
            <person name="Albersmeier A."/>
            <person name="Wichmann J."/>
            <person name="Grundmann M."/>
            <person name="Rupp O."/>
            <person name="Lauersen K.J."/>
            <person name="Blifernez-Klassen O."/>
            <person name="Kalinowski J."/>
            <person name="Goesmann A."/>
            <person name="Mussgnug J.H."/>
            <person name="Kruse O."/>
        </authorList>
    </citation>
    <scope>NUCLEOTIDE SEQUENCE [LARGE SCALE GENOMIC DNA]</scope>
    <source>
        <strain evidence="6 7">SAG 48.87</strain>
    </source>
</reference>
<feature type="compositionally biased region" description="Basic and acidic residues" evidence="4">
    <location>
        <begin position="207"/>
        <end position="230"/>
    </location>
</feature>
<keyword evidence="2 3" id="KW-0539">Nucleus</keyword>
<dbReference type="InterPro" id="IPR015947">
    <property type="entry name" value="PUA-like_sf"/>
</dbReference>
<dbReference type="EMBL" id="KK102606">
    <property type="protein sequence ID" value="KIY97355.1"/>
    <property type="molecule type" value="Genomic_DNA"/>
</dbReference>
<evidence type="ECO:0000313" key="7">
    <source>
        <dbReference type="Proteomes" id="UP000054498"/>
    </source>
</evidence>
<dbReference type="InterPro" id="IPR036987">
    <property type="entry name" value="SRA-YDG_sf"/>
</dbReference>
<dbReference type="PANTHER" id="PTHR45660">
    <property type="entry name" value="HISTONE-LYSINE N-METHYLTRANSFERASE SETMAR"/>
    <property type="match status" value="1"/>
</dbReference>
<evidence type="ECO:0000256" key="1">
    <source>
        <dbReference type="ARBA" id="ARBA00004286"/>
    </source>
</evidence>
<dbReference type="GO" id="GO:0032259">
    <property type="term" value="P:methylation"/>
    <property type="evidence" value="ECO:0007669"/>
    <property type="project" value="UniProtKB-KW"/>
</dbReference>
<dbReference type="PANTHER" id="PTHR45660:SF13">
    <property type="entry name" value="HISTONE-LYSINE N-METHYLTRANSFERASE SETMAR"/>
    <property type="match status" value="1"/>
</dbReference>
<evidence type="ECO:0000313" key="6">
    <source>
        <dbReference type="EMBL" id="KIY97355.1"/>
    </source>
</evidence>
<feature type="domain" description="YDG" evidence="5">
    <location>
        <begin position="268"/>
        <end position="457"/>
    </location>
</feature>
<dbReference type="AlphaFoldDB" id="A0A0D2MS08"/>
<comment type="subcellular location">
    <subcellularLocation>
        <location evidence="1">Chromosome</location>
    </subcellularLocation>
    <subcellularLocation>
        <location evidence="3">Nucleus</location>
    </subcellularLocation>
</comment>
<keyword evidence="6" id="KW-0808">Transferase</keyword>
<dbReference type="SMART" id="SM00466">
    <property type="entry name" value="SRA"/>
    <property type="match status" value="1"/>
</dbReference>
<name>A0A0D2MS08_9CHLO</name>
<dbReference type="InterPro" id="IPR003105">
    <property type="entry name" value="SRA_YDG"/>
</dbReference>
<evidence type="ECO:0000256" key="3">
    <source>
        <dbReference type="PROSITE-ProRule" id="PRU00358"/>
    </source>
</evidence>